<feature type="domain" description="Non-reducing end beta-L-arabinofuranosidase-like GH127 C-terminal" evidence="1">
    <location>
        <begin position="10"/>
        <end position="119"/>
    </location>
</feature>
<evidence type="ECO:0000313" key="2">
    <source>
        <dbReference type="EMBL" id="EKC70421.1"/>
    </source>
</evidence>
<reference evidence="2" key="1">
    <citation type="journal article" date="2013" name="Environ. Microbiol.">
        <title>Microbiota from the distal guts of lean and obese adolescents exhibit partial functional redundancy besides clear differences in community structure.</title>
        <authorList>
            <person name="Ferrer M."/>
            <person name="Ruiz A."/>
            <person name="Lanza F."/>
            <person name="Haange S.B."/>
            <person name="Oberbach A."/>
            <person name="Till H."/>
            <person name="Bargiela R."/>
            <person name="Campoy C."/>
            <person name="Segura M.T."/>
            <person name="Richter M."/>
            <person name="von Bergen M."/>
            <person name="Seifert J."/>
            <person name="Suarez A."/>
        </authorList>
    </citation>
    <scope>NUCLEOTIDE SEQUENCE</scope>
</reference>
<protein>
    <submittedName>
        <fullName evidence="2">Protein containing DUF1680</fullName>
    </submittedName>
</protein>
<name>K1UG04_9ZZZZ</name>
<feature type="non-terminal residue" evidence="2">
    <location>
        <position position="1"/>
    </location>
</feature>
<gene>
    <name evidence="2" type="ORF">OBE_03902</name>
</gene>
<organism evidence="2">
    <name type="scientific">human gut metagenome</name>
    <dbReference type="NCBI Taxonomy" id="408170"/>
    <lineage>
        <taxon>unclassified sequences</taxon>
        <taxon>metagenomes</taxon>
        <taxon>organismal metagenomes</taxon>
    </lineage>
</organism>
<dbReference type="AlphaFoldDB" id="K1UG04"/>
<accession>K1UG04</accession>
<dbReference type="PANTHER" id="PTHR43465:SF2">
    <property type="entry name" value="DUF1680 DOMAIN PROTEIN (AFU_ORTHOLOGUE AFUA_1G08910)"/>
    <property type="match status" value="1"/>
</dbReference>
<dbReference type="Pfam" id="PF20737">
    <property type="entry name" value="Glyco_hydro127C"/>
    <property type="match status" value="1"/>
</dbReference>
<dbReference type="InterPro" id="IPR049049">
    <property type="entry name" value="Beta-AFase-like_GH127_C"/>
</dbReference>
<dbReference type="EMBL" id="AJWZ01002639">
    <property type="protein sequence ID" value="EKC70421.1"/>
    <property type="molecule type" value="Genomic_DNA"/>
</dbReference>
<proteinExistence type="predicted"/>
<dbReference type="InterPro" id="IPR049174">
    <property type="entry name" value="Beta-AFase-like"/>
</dbReference>
<dbReference type="PANTHER" id="PTHR43465">
    <property type="entry name" value="DUF1680 DOMAIN PROTEIN (AFU_ORTHOLOGUE AFUA_1G08910)"/>
    <property type="match status" value="1"/>
</dbReference>
<evidence type="ECO:0000259" key="1">
    <source>
        <dbReference type="Pfam" id="PF20737"/>
    </source>
</evidence>
<sequence>RYEVQFVSEPRFVRANPKVRADEGKVCVMWGPLVYTVEETDNGENLQALYIDTAKPVKKSEKEEFPMLIAAGKRICESGWGEEELYGSHPLEFAETEITLVPYAYWGNRENGEMAVWLKEYLSDRNNK</sequence>
<comment type="caution">
    <text evidence="2">The sequence shown here is derived from an EMBL/GenBank/DDBJ whole genome shotgun (WGS) entry which is preliminary data.</text>
</comment>